<protein>
    <submittedName>
        <fullName evidence="1">Uncharacterized protein</fullName>
    </submittedName>
</protein>
<reference evidence="1 2" key="1">
    <citation type="journal article" date="2016" name="Antonie Van Leeuwenhoek">
        <title>Lysinibacillus endophyticus sp. nov., an indole-3-acetic acid producing endophytic bacterium isolated from corn root (Zea mays cv. Xinken-5).</title>
        <authorList>
            <person name="Yu J."/>
            <person name="Guan X."/>
            <person name="Liu C."/>
            <person name="Xiang W."/>
            <person name="Yu Z."/>
            <person name="Liu X."/>
            <person name="Wang G."/>
        </authorList>
    </citation>
    <scope>NUCLEOTIDE SEQUENCE [LARGE SCALE GENOMIC DNA]</scope>
    <source>
        <strain evidence="1 2">DSM 100506</strain>
    </source>
</reference>
<sequence>MSKVKITSITLIILLLIGGALTIFYDVSDKAKKFSEEEIASASEIAQEELSDAFVAAESYTFEERAEAIQSIGYSEPEIDKTTMTFEKHNEGEVYILLKLQPHESYDNLSRVLVQIFDKENGSLITELSNVLTWKK</sequence>
<dbReference type="EMBL" id="RBZN01000011">
    <property type="protein sequence ID" value="RKQ18041.1"/>
    <property type="molecule type" value="Genomic_DNA"/>
</dbReference>
<proteinExistence type="predicted"/>
<evidence type="ECO:0000313" key="1">
    <source>
        <dbReference type="EMBL" id="RKQ18041.1"/>
    </source>
</evidence>
<dbReference type="Proteomes" id="UP000272238">
    <property type="component" value="Unassembled WGS sequence"/>
</dbReference>
<keyword evidence="2" id="KW-1185">Reference proteome</keyword>
<gene>
    <name evidence="1" type="ORF">D8M03_06580</name>
</gene>
<name>A0A494Z667_9BACL</name>
<dbReference type="RefSeq" id="WP_121213985.1">
    <property type="nucleotide sequence ID" value="NZ_RBZN01000011.1"/>
</dbReference>
<accession>A0A494Z667</accession>
<organism evidence="1 2">
    <name type="scientific">Ureibacillus endophyticus</name>
    <dbReference type="NCBI Taxonomy" id="1978490"/>
    <lineage>
        <taxon>Bacteria</taxon>
        <taxon>Bacillati</taxon>
        <taxon>Bacillota</taxon>
        <taxon>Bacilli</taxon>
        <taxon>Bacillales</taxon>
        <taxon>Caryophanaceae</taxon>
        <taxon>Ureibacillus</taxon>
    </lineage>
</organism>
<comment type="caution">
    <text evidence="1">The sequence shown here is derived from an EMBL/GenBank/DDBJ whole genome shotgun (WGS) entry which is preliminary data.</text>
</comment>
<dbReference type="AlphaFoldDB" id="A0A494Z667"/>
<dbReference type="OrthoDB" id="2736880at2"/>
<evidence type="ECO:0000313" key="2">
    <source>
        <dbReference type="Proteomes" id="UP000272238"/>
    </source>
</evidence>